<dbReference type="EMBL" id="JARGDH010000001">
    <property type="protein sequence ID" value="KAL0281554.1"/>
    <property type="molecule type" value="Genomic_DNA"/>
</dbReference>
<dbReference type="EMBL" id="JARGDH010000001">
    <property type="protein sequence ID" value="KAL0281555.1"/>
    <property type="molecule type" value="Genomic_DNA"/>
</dbReference>
<feature type="compositionally biased region" description="Basic and acidic residues" evidence="1">
    <location>
        <begin position="552"/>
        <end position="570"/>
    </location>
</feature>
<feature type="region of interest" description="Disordered" evidence="1">
    <location>
        <begin position="552"/>
        <end position="591"/>
    </location>
</feature>
<keyword evidence="2" id="KW-0472">Membrane</keyword>
<gene>
    <name evidence="3" type="ORF">PYX00_002503</name>
</gene>
<name>A0AAW2IHA5_9NEOP</name>
<accession>A0AAW2IHA5</accession>
<feature type="compositionally biased region" description="Basic and acidic residues" evidence="1">
    <location>
        <begin position="582"/>
        <end position="591"/>
    </location>
</feature>
<feature type="transmembrane region" description="Helical" evidence="2">
    <location>
        <begin position="503"/>
        <end position="529"/>
    </location>
</feature>
<dbReference type="EMBL" id="JARGDH010000001">
    <property type="protein sequence ID" value="KAL0281556.1"/>
    <property type="molecule type" value="Genomic_DNA"/>
</dbReference>
<proteinExistence type="predicted"/>
<evidence type="ECO:0000256" key="2">
    <source>
        <dbReference type="SAM" id="Phobius"/>
    </source>
</evidence>
<sequence length="615" mass="71036">MRMKYLKIVKDVAFLMVTILCFSRISLAAVRRTTASEVRVNSESDNENDFLRTVHPEKELEVDEKGSKITEKEVIEAPNQLLNPFASFPFFPFHFPNLKRETSHLNSTKHTIHVEKDRSARKPFFFIDFEFNIEKIPLKNQTNEMKDNDMNHLRKDMPYEMLEDWSFFDDAPPTPPEMDEFLPRSDLLFFDFPFRRRHNKNLGQGELSNPRSVSSIADILDRAMKKEMVPILDLANGKDSESLVEGENTGNTVKSRSYDIAHRKTPLVLGKMVKIGEIHFGEDYPKGRKRRRNTSKLRKKANHGIQETSIELIRIDEPKLTPLKDVFRKVRDRNGLSIKSDSQIIKLNNWDNKELDEKADSNTQLHSGAVKTRSSGDDDFAYFGQGSYHKEPGRASVGFEILKPHSSFSRLRERIGQENATVVKDEISRNITHVLGEFFSMIKKLHNSKSFYGEKENSETDEEHCPVLSEINGSGMYSKDSSSGHRIPRDATDDGNSHRVADLVYLFLTVTLPTMLAFTLLLVVCYVNLRMKGWLCAKLFNPRNVYVVERDAEKAGRETSNDPNKQDKAARLANAKKKEKHRPNVDSKDIKDREAKEIEIELRHHEELRREYYDK</sequence>
<organism evidence="3">
    <name type="scientific">Menopon gallinae</name>
    <name type="common">poultry shaft louse</name>
    <dbReference type="NCBI Taxonomy" id="328185"/>
    <lineage>
        <taxon>Eukaryota</taxon>
        <taxon>Metazoa</taxon>
        <taxon>Ecdysozoa</taxon>
        <taxon>Arthropoda</taxon>
        <taxon>Hexapoda</taxon>
        <taxon>Insecta</taxon>
        <taxon>Pterygota</taxon>
        <taxon>Neoptera</taxon>
        <taxon>Paraneoptera</taxon>
        <taxon>Psocodea</taxon>
        <taxon>Troctomorpha</taxon>
        <taxon>Phthiraptera</taxon>
        <taxon>Amblycera</taxon>
        <taxon>Menoponidae</taxon>
        <taxon>Menopon</taxon>
    </lineage>
</organism>
<keyword evidence="2" id="KW-1133">Transmembrane helix</keyword>
<dbReference type="AlphaFoldDB" id="A0AAW2IHA5"/>
<reference evidence="3" key="1">
    <citation type="journal article" date="2024" name="Gigascience">
        <title>Chromosome-level genome of the poultry shaft louse Menopon gallinae provides insight into the host-switching and adaptive evolution of parasitic lice.</title>
        <authorList>
            <person name="Xu Y."/>
            <person name="Ma L."/>
            <person name="Liu S."/>
            <person name="Liang Y."/>
            <person name="Liu Q."/>
            <person name="He Z."/>
            <person name="Tian L."/>
            <person name="Duan Y."/>
            <person name="Cai W."/>
            <person name="Li H."/>
            <person name="Song F."/>
        </authorList>
    </citation>
    <scope>NUCLEOTIDE SEQUENCE</scope>
    <source>
        <strain evidence="3">Cailab_2023a</strain>
    </source>
</reference>
<comment type="caution">
    <text evidence="3">The sequence shown here is derived from an EMBL/GenBank/DDBJ whole genome shotgun (WGS) entry which is preliminary data.</text>
</comment>
<evidence type="ECO:0000256" key="1">
    <source>
        <dbReference type="SAM" id="MobiDB-lite"/>
    </source>
</evidence>
<evidence type="ECO:0000313" key="3">
    <source>
        <dbReference type="EMBL" id="KAL0281554.1"/>
    </source>
</evidence>
<keyword evidence="2" id="KW-0812">Transmembrane</keyword>
<protein>
    <submittedName>
        <fullName evidence="3">Uncharacterized protein</fullName>
    </submittedName>
</protein>